<accession>A0A841IQB6</accession>
<dbReference type="EMBL" id="JACHJO010000004">
    <property type="protein sequence ID" value="MBB6119456.1"/>
    <property type="molecule type" value="Genomic_DNA"/>
</dbReference>
<reference evidence="1 2" key="1">
    <citation type="submission" date="2020-08" db="EMBL/GenBank/DDBJ databases">
        <title>Genomic Encyclopedia of Type Strains, Phase III (KMG-III): the genomes of soil and plant-associated and newly described type strains.</title>
        <authorList>
            <person name="Whitman W."/>
        </authorList>
    </citation>
    <scope>NUCLEOTIDE SEQUENCE [LARGE SCALE GENOMIC DNA]</scope>
    <source>
        <strain evidence="1 2">CECT 8712</strain>
    </source>
</reference>
<keyword evidence="2" id="KW-1185">Reference proteome</keyword>
<protein>
    <submittedName>
        <fullName evidence="1">Uncharacterized protein</fullName>
    </submittedName>
</protein>
<proteinExistence type="predicted"/>
<evidence type="ECO:0000313" key="2">
    <source>
        <dbReference type="Proteomes" id="UP000536604"/>
    </source>
</evidence>
<evidence type="ECO:0000313" key="1">
    <source>
        <dbReference type="EMBL" id="MBB6119456.1"/>
    </source>
</evidence>
<dbReference type="RefSeq" id="WP_184289400.1">
    <property type="nucleotide sequence ID" value="NZ_JACHJO010000004.1"/>
</dbReference>
<name>A0A841IQB6_9ACTN</name>
<organism evidence="1 2">
    <name type="scientific">Nocardiopsis algeriensis</name>
    <dbReference type="NCBI Taxonomy" id="1478215"/>
    <lineage>
        <taxon>Bacteria</taxon>
        <taxon>Bacillati</taxon>
        <taxon>Actinomycetota</taxon>
        <taxon>Actinomycetes</taxon>
        <taxon>Streptosporangiales</taxon>
        <taxon>Nocardiopsidaceae</taxon>
        <taxon>Nocardiopsis</taxon>
    </lineage>
</organism>
<sequence length="66" mass="7284">MRLTFLGTDSEGGKCPTLYRTDRGTIVVQGYKVTDPEALGDVRDLAANETLVEIPRELLRYADEGP</sequence>
<gene>
    <name evidence="1" type="ORF">FHS13_001405</name>
</gene>
<comment type="caution">
    <text evidence="1">The sequence shown here is derived from an EMBL/GenBank/DDBJ whole genome shotgun (WGS) entry which is preliminary data.</text>
</comment>
<dbReference type="AlphaFoldDB" id="A0A841IQB6"/>
<dbReference type="Proteomes" id="UP000536604">
    <property type="component" value="Unassembled WGS sequence"/>
</dbReference>